<comment type="catalytic activity">
    <reaction evidence="4">
        <text>L-phenylalanyl-tRNA(Phe) + an N-terminal L-alpha-aminoacyl-[protein] = an N-terminal L-phenylalanyl-L-alpha-aminoacyl-[protein] + tRNA(Phe)</text>
        <dbReference type="Rhea" id="RHEA:43632"/>
        <dbReference type="Rhea" id="RHEA-COMP:9668"/>
        <dbReference type="Rhea" id="RHEA-COMP:9699"/>
        <dbReference type="Rhea" id="RHEA-COMP:10636"/>
        <dbReference type="Rhea" id="RHEA-COMP:10637"/>
        <dbReference type="ChEBI" id="CHEBI:78442"/>
        <dbReference type="ChEBI" id="CHEBI:78531"/>
        <dbReference type="ChEBI" id="CHEBI:78597"/>
        <dbReference type="ChEBI" id="CHEBI:83561"/>
        <dbReference type="EC" id="2.3.2.6"/>
    </reaction>
</comment>
<proteinExistence type="inferred from homology"/>
<dbReference type="InterPro" id="IPR042221">
    <property type="entry name" value="Leu/Phe-tRNA_Trfase_N"/>
</dbReference>
<dbReference type="OrthoDB" id="9790282at2"/>
<dbReference type="Gene3D" id="3.30.70.3550">
    <property type="entry name" value="Leucyl/phenylalanyl-tRNA-protein transferase, N-terminal domain"/>
    <property type="match status" value="1"/>
</dbReference>
<comment type="subcellular location">
    <subcellularLocation>
        <location evidence="4">Cytoplasm</location>
    </subcellularLocation>
</comment>
<keyword evidence="1 4" id="KW-0963">Cytoplasm</keyword>
<keyword evidence="3 4" id="KW-0012">Acyltransferase</keyword>
<dbReference type="RefSeq" id="WP_111954184.1">
    <property type="nucleotide sequence ID" value="NZ_CP036313.1"/>
</dbReference>
<dbReference type="InterPro" id="IPR004616">
    <property type="entry name" value="Leu/Phe-tRNA_Trfase"/>
</dbReference>
<dbReference type="GO" id="GO:0030163">
    <property type="term" value="P:protein catabolic process"/>
    <property type="evidence" value="ECO:0007669"/>
    <property type="project" value="UniProtKB-UniRule"/>
</dbReference>
<dbReference type="GO" id="GO:0005737">
    <property type="term" value="C:cytoplasm"/>
    <property type="evidence" value="ECO:0007669"/>
    <property type="project" value="UniProtKB-SubCell"/>
</dbReference>
<gene>
    <name evidence="4" type="primary">aat</name>
    <name evidence="6" type="ORF">DO021_04610</name>
    <name evidence="5" type="ORF">EYB58_00870</name>
</gene>
<dbReference type="Proteomes" id="UP000248798">
    <property type="component" value="Unassembled WGS sequence"/>
</dbReference>
<sequence>MPLFRLSEKIEFPPAWLARSDGLLCIGGDLCAKRLILAYRNGIFPWFSNSEPILWWSPDPRLVLFPSKVRVSKSLKKTIRKACFSIRINTAFEQTIVACSQPRQDKPEGTWLVDEMIDAYITLHKMGIAHSVEAWQGDRLAGGLYGVSLGKTFFGESMFSLVPNASKVALVALARELDSQGFGMIDCQVTSGHLLRMGAQEITRNLFLDILYHGVDQKVPESLWQFGRHLFPQNKTDSAPSSFAHAV</sequence>
<reference evidence="5 8" key="2">
    <citation type="submission" date="2019-02" db="EMBL/GenBank/DDBJ databases">
        <title>Complete genome sequence of Desulfobacter hydrogenophilus AcRS1.</title>
        <authorList>
            <person name="Marietou A."/>
            <person name="Lund M.B."/>
            <person name="Marshall I.P.G."/>
            <person name="Schreiber L."/>
            <person name="Jorgensen B."/>
        </authorList>
    </citation>
    <scope>NUCLEOTIDE SEQUENCE [LARGE SCALE GENOMIC DNA]</scope>
    <source>
        <strain evidence="5 8">AcRS1</strain>
    </source>
</reference>
<dbReference type="PANTHER" id="PTHR30098:SF2">
    <property type="entry name" value="LEUCYL_PHENYLALANYL-TRNA--PROTEIN TRANSFERASE"/>
    <property type="match status" value="1"/>
</dbReference>
<dbReference type="AlphaFoldDB" id="A0A328FG20"/>
<dbReference type="InterPro" id="IPR016181">
    <property type="entry name" value="Acyl_CoA_acyltransferase"/>
</dbReference>
<keyword evidence="2 4" id="KW-0808">Transferase</keyword>
<evidence type="ECO:0000256" key="3">
    <source>
        <dbReference type="ARBA" id="ARBA00023315"/>
    </source>
</evidence>
<comment type="similarity">
    <text evidence="4">Belongs to the L/F-transferase family.</text>
</comment>
<comment type="function">
    <text evidence="4">Functions in the N-end rule pathway of protein degradation where it conjugates Leu, Phe and, less efficiently, Met from aminoacyl-tRNAs to the N-termini of proteins containing an N-terminal arginine or lysine.</text>
</comment>
<dbReference type="EMBL" id="QLNI01000007">
    <property type="protein sequence ID" value="RAM03146.1"/>
    <property type="molecule type" value="Genomic_DNA"/>
</dbReference>
<evidence type="ECO:0000313" key="7">
    <source>
        <dbReference type="Proteomes" id="UP000248798"/>
    </source>
</evidence>
<dbReference type="Pfam" id="PF03588">
    <property type="entry name" value="Leu_Phe_trans"/>
    <property type="match status" value="1"/>
</dbReference>
<dbReference type="GO" id="GO:0008914">
    <property type="term" value="F:leucyl-tRNA--protein transferase activity"/>
    <property type="evidence" value="ECO:0007669"/>
    <property type="project" value="UniProtKB-UniRule"/>
</dbReference>
<dbReference type="Proteomes" id="UP000293902">
    <property type="component" value="Chromosome"/>
</dbReference>
<comment type="catalytic activity">
    <reaction evidence="4">
        <text>N-terminal L-arginyl-[protein] + L-leucyl-tRNA(Leu) = N-terminal L-leucyl-L-arginyl-[protein] + tRNA(Leu) + H(+)</text>
        <dbReference type="Rhea" id="RHEA:50416"/>
        <dbReference type="Rhea" id="RHEA-COMP:9613"/>
        <dbReference type="Rhea" id="RHEA-COMP:9622"/>
        <dbReference type="Rhea" id="RHEA-COMP:12672"/>
        <dbReference type="Rhea" id="RHEA-COMP:12673"/>
        <dbReference type="ChEBI" id="CHEBI:15378"/>
        <dbReference type="ChEBI" id="CHEBI:64719"/>
        <dbReference type="ChEBI" id="CHEBI:78442"/>
        <dbReference type="ChEBI" id="CHEBI:78494"/>
        <dbReference type="ChEBI" id="CHEBI:133044"/>
        <dbReference type="EC" id="2.3.2.6"/>
    </reaction>
</comment>
<evidence type="ECO:0000256" key="4">
    <source>
        <dbReference type="HAMAP-Rule" id="MF_00688"/>
    </source>
</evidence>
<dbReference type="EC" id="2.3.2.6" evidence="4"/>
<dbReference type="NCBIfam" id="TIGR00667">
    <property type="entry name" value="aat"/>
    <property type="match status" value="1"/>
</dbReference>
<evidence type="ECO:0000256" key="1">
    <source>
        <dbReference type="ARBA" id="ARBA00022490"/>
    </source>
</evidence>
<evidence type="ECO:0000313" key="8">
    <source>
        <dbReference type="Proteomes" id="UP000293902"/>
    </source>
</evidence>
<dbReference type="SUPFAM" id="SSF55729">
    <property type="entry name" value="Acyl-CoA N-acyltransferases (Nat)"/>
    <property type="match status" value="1"/>
</dbReference>
<reference evidence="6 7" key="1">
    <citation type="submission" date="2018-06" db="EMBL/GenBank/DDBJ databases">
        <title>Complete Genome Sequence of Desulfobacter hydrogenophilus (DSM3380).</title>
        <authorList>
            <person name="Marietou A."/>
            <person name="Schreiber L."/>
            <person name="Marshall I."/>
            <person name="Jorgensen B."/>
        </authorList>
    </citation>
    <scope>NUCLEOTIDE SEQUENCE [LARGE SCALE GENOMIC DNA]</scope>
    <source>
        <strain evidence="6 7">DSM 3380</strain>
    </source>
</reference>
<evidence type="ECO:0000313" key="6">
    <source>
        <dbReference type="EMBL" id="RAM03146.1"/>
    </source>
</evidence>
<organism evidence="6 7">
    <name type="scientific">Desulfobacter hydrogenophilus</name>
    <dbReference type="NCBI Taxonomy" id="2291"/>
    <lineage>
        <taxon>Bacteria</taxon>
        <taxon>Pseudomonadati</taxon>
        <taxon>Thermodesulfobacteriota</taxon>
        <taxon>Desulfobacteria</taxon>
        <taxon>Desulfobacterales</taxon>
        <taxon>Desulfobacteraceae</taxon>
        <taxon>Desulfobacter</taxon>
    </lineage>
</organism>
<name>A0A328FG20_9BACT</name>
<dbReference type="PANTHER" id="PTHR30098">
    <property type="entry name" value="LEUCYL/PHENYLALANYL-TRNA--PROTEIN TRANSFERASE"/>
    <property type="match status" value="1"/>
</dbReference>
<dbReference type="HAMAP" id="MF_00688">
    <property type="entry name" value="Leu_Phe_trans"/>
    <property type="match status" value="1"/>
</dbReference>
<protein>
    <recommendedName>
        <fullName evidence="4">Leucyl/phenylalanyl-tRNA--protein transferase</fullName>
        <ecNumber evidence="4">2.3.2.6</ecNumber>
    </recommendedName>
    <alternativeName>
        <fullName evidence="4">L/F-transferase</fullName>
    </alternativeName>
    <alternativeName>
        <fullName evidence="4">Leucyltransferase</fullName>
    </alternativeName>
    <alternativeName>
        <fullName evidence="4">Phenyalanyltransferase</fullName>
    </alternativeName>
</protein>
<accession>A0A328FG20</accession>
<dbReference type="InterPro" id="IPR042203">
    <property type="entry name" value="Leu/Phe-tRNA_Trfase_C"/>
</dbReference>
<evidence type="ECO:0000256" key="2">
    <source>
        <dbReference type="ARBA" id="ARBA00022679"/>
    </source>
</evidence>
<comment type="catalytic activity">
    <reaction evidence="4">
        <text>N-terminal L-lysyl-[protein] + L-leucyl-tRNA(Leu) = N-terminal L-leucyl-L-lysyl-[protein] + tRNA(Leu) + H(+)</text>
        <dbReference type="Rhea" id="RHEA:12340"/>
        <dbReference type="Rhea" id="RHEA-COMP:9613"/>
        <dbReference type="Rhea" id="RHEA-COMP:9622"/>
        <dbReference type="Rhea" id="RHEA-COMP:12670"/>
        <dbReference type="Rhea" id="RHEA-COMP:12671"/>
        <dbReference type="ChEBI" id="CHEBI:15378"/>
        <dbReference type="ChEBI" id="CHEBI:65249"/>
        <dbReference type="ChEBI" id="CHEBI:78442"/>
        <dbReference type="ChEBI" id="CHEBI:78494"/>
        <dbReference type="ChEBI" id="CHEBI:133043"/>
        <dbReference type="EC" id="2.3.2.6"/>
    </reaction>
</comment>
<keyword evidence="8" id="KW-1185">Reference proteome</keyword>
<evidence type="ECO:0000313" key="5">
    <source>
        <dbReference type="EMBL" id="QBH11599.1"/>
    </source>
</evidence>
<dbReference type="Gene3D" id="3.40.630.70">
    <property type="entry name" value="Leucyl/phenylalanyl-tRNA-protein transferase, C-terminal domain"/>
    <property type="match status" value="1"/>
</dbReference>
<dbReference type="EMBL" id="CP036313">
    <property type="protein sequence ID" value="QBH11599.1"/>
    <property type="molecule type" value="Genomic_DNA"/>
</dbReference>